<gene>
    <name evidence="3" type="ORF">SAY87_032222</name>
</gene>
<feature type="region of interest" description="Disordered" evidence="1">
    <location>
        <begin position="1"/>
        <end position="179"/>
    </location>
</feature>
<dbReference type="InterPro" id="IPR012417">
    <property type="entry name" value="CaM-bd_dom_pln"/>
</dbReference>
<feature type="compositionally biased region" description="Low complexity" evidence="1">
    <location>
        <begin position="82"/>
        <end position="96"/>
    </location>
</feature>
<dbReference type="PANTHER" id="PTHR33923">
    <property type="entry name" value="CALMODULIN-BINDING PROTEIN-RELATED"/>
    <property type="match status" value="1"/>
</dbReference>
<dbReference type="InterPro" id="IPR044681">
    <property type="entry name" value="PICBP-like"/>
</dbReference>
<evidence type="ECO:0000313" key="4">
    <source>
        <dbReference type="Proteomes" id="UP001345219"/>
    </source>
</evidence>
<evidence type="ECO:0000256" key="1">
    <source>
        <dbReference type="SAM" id="MobiDB-lite"/>
    </source>
</evidence>
<keyword evidence="4" id="KW-1185">Reference proteome</keyword>
<protein>
    <recommendedName>
        <fullName evidence="2">Calmodulin-binding domain-containing protein</fullName>
    </recommendedName>
</protein>
<name>A0AAN7KRL4_9MYRT</name>
<feature type="domain" description="Calmodulin-binding" evidence="2">
    <location>
        <begin position="459"/>
        <end position="562"/>
    </location>
</feature>
<dbReference type="Pfam" id="PF07839">
    <property type="entry name" value="CaM_binding"/>
    <property type="match status" value="1"/>
</dbReference>
<feature type="compositionally biased region" description="Basic residues" evidence="1">
    <location>
        <begin position="1"/>
        <end position="21"/>
    </location>
</feature>
<dbReference type="Proteomes" id="UP001345219">
    <property type="component" value="Chromosome 24"/>
</dbReference>
<feature type="compositionally biased region" description="Low complexity" evidence="1">
    <location>
        <begin position="105"/>
        <end position="115"/>
    </location>
</feature>
<proteinExistence type="predicted"/>
<evidence type="ECO:0000259" key="2">
    <source>
        <dbReference type="SMART" id="SM01054"/>
    </source>
</evidence>
<accession>A0AAN7KRL4</accession>
<dbReference type="EMBL" id="JAXIOK010000005">
    <property type="protein sequence ID" value="KAK4771690.1"/>
    <property type="molecule type" value="Genomic_DNA"/>
</dbReference>
<feature type="compositionally biased region" description="Polar residues" evidence="1">
    <location>
        <begin position="147"/>
        <end position="179"/>
    </location>
</feature>
<sequence length="564" mass="62462">MEKPADKRKKMMMMMKKKKSRSPGSEIPPPGTGKPPSLRVRPPNSAAETPLNPHRRSSSDDGIPNYMNPTRSSSGDGRKGPSSSGIGTSTGSSSDTNIMSIRKMSSSTSKTDSLSGHTSTIIPMENPKSSSASSRSRLVRTLPKKTPSINPVLGSSSSATKRSSNVRQRATCPSTLKDSNFPNYLTTTSPVSTGAHGTSSMRVCPYNYCSLNGHHHPPPPPRKCFKSSTSKAIKTQNSLKTDTTDERTLVCSTPKRMEAATDLYIEIYPETNYACTCCQNEERLPEEEMKKSKVQEEAVERKFLGNYDHPEVENTGEGETKYLSTEWDGGRYSISELDEAEHHSTEEDVEEDVEKSEIDFLVIHLNKAPNEEVRRKGEDEASPEAELPRDQDLVFLDSCQVLDCLSYNQCSSPEEDEDELEEATADAEESSEQAESTGKDGSPRRSQEECDSTCLSLEQELEISSNQQPPPCLCQVQNDTAEADEEEKEEPGGFNPGGPNYLPIAPKTEVEKVDLRHLQLDNRRNSDEWKVDYALRQAVTRLAVARKRKVELLVEAFEKVMPIP</sequence>
<evidence type="ECO:0000313" key="3">
    <source>
        <dbReference type="EMBL" id="KAK4771690.1"/>
    </source>
</evidence>
<dbReference type="SMART" id="SM01054">
    <property type="entry name" value="CaM_binding"/>
    <property type="match status" value="1"/>
</dbReference>
<comment type="caution">
    <text evidence="3">The sequence shown here is derived from an EMBL/GenBank/DDBJ whole genome shotgun (WGS) entry which is preliminary data.</text>
</comment>
<organism evidence="3 4">
    <name type="scientific">Trapa incisa</name>
    <dbReference type="NCBI Taxonomy" id="236973"/>
    <lineage>
        <taxon>Eukaryota</taxon>
        <taxon>Viridiplantae</taxon>
        <taxon>Streptophyta</taxon>
        <taxon>Embryophyta</taxon>
        <taxon>Tracheophyta</taxon>
        <taxon>Spermatophyta</taxon>
        <taxon>Magnoliopsida</taxon>
        <taxon>eudicotyledons</taxon>
        <taxon>Gunneridae</taxon>
        <taxon>Pentapetalae</taxon>
        <taxon>rosids</taxon>
        <taxon>malvids</taxon>
        <taxon>Myrtales</taxon>
        <taxon>Lythraceae</taxon>
        <taxon>Trapa</taxon>
    </lineage>
</organism>
<dbReference type="GO" id="GO:0005516">
    <property type="term" value="F:calmodulin binding"/>
    <property type="evidence" value="ECO:0007669"/>
    <property type="project" value="InterPro"/>
</dbReference>
<reference evidence="3 4" key="1">
    <citation type="journal article" date="2023" name="Hortic Res">
        <title>Pangenome of water caltrop reveals structural variations and asymmetric subgenome divergence after allopolyploidization.</title>
        <authorList>
            <person name="Zhang X."/>
            <person name="Chen Y."/>
            <person name="Wang L."/>
            <person name="Yuan Y."/>
            <person name="Fang M."/>
            <person name="Shi L."/>
            <person name="Lu R."/>
            <person name="Comes H.P."/>
            <person name="Ma Y."/>
            <person name="Chen Y."/>
            <person name="Huang G."/>
            <person name="Zhou Y."/>
            <person name="Zheng Z."/>
            <person name="Qiu Y."/>
        </authorList>
    </citation>
    <scope>NUCLEOTIDE SEQUENCE [LARGE SCALE GENOMIC DNA]</scope>
    <source>
        <tissue evidence="3">Roots</tissue>
    </source>
</reference>
<feature type="compositionally biased region" description="Basic and acidic residues" evidence="1">
    <location>
        <begin position="437"/>
        <end position="448"/>
    </location>
</feature>
<feature type="region of interest" description="Disordered" evidence="1">
    <location>
        <begin position="410"/>
        <end position="501"/>
    </location>
</feature>
<dbReference type="PANTHER" id="PTHR33923:SF2">
    <property type="entry name" value="CALMODULIN-BINDING PROTEIN-RELATED"/>
    <property type="match status" value="1"/>
</dbReference>
<feature type="compositionally biased region" description="Acidic residues" evidence="1">
    <location>
        <begin position="413"/>
        <end position="432"/>
    </location>
</feature>
<dbReference type="AlphaFoldDB" id="A0AAN7KRL4"/>